<sequence length="136" mass="15351">MRLILRSVLISYASIQIAQRLVSGIDFGANPEQNMILLLVALVLLNLFIIPILRILSLPHMGLGFILLNFLLTLTVLYILTIFITDLSIVETTLPELRIFGFVLPSRLLSVVESAAASAFVLSFVYHFFEWLCEKR</sequence>
<proteinExistence type="predicted"/>
<reference evidence="2 3" key="1">
    <citation type="journal article" date="2016" name="Nat. Commun.">
        <title>Thousands of microbial genomes shed light on interconnected biogeochemical processes in an aquifer system.</title>
        <authorList>
            <person name="Anantharaman K."/>
            <person name="Brown C.T."/>
            <person name="Hug L.A."/>
            <person name="Sharon I."/>
            <person name="Castelle C.J."/>
            <person name="Probst A.J."/>
            <person name="Thomas B.C."/>
            <person name="Singh A."/>
            <person name="Wilkins M.J."/>
            <person name="Karaoz U."/>
            <person name="Brodie E.L."/>
            <person name="Williams K.H."/>
            <person name="Hubbard S.S."/>
            <person name="Banfield J.F."/>
        </authorList>
    </citation>
    <scope>NUCLEOTIDE SEQUENCE [LARGE SCALE GENOMIC DNA]</scope>
</reference>
<feature type="transmembrane region" description="Helical" evidence="1">
    <location>
        <begin position="36"/>
        <end position="56"/>
    </location>
</feature>
<dbReference type="EMBL" id="MEVA01000016">
    <property type="protein sequence ID" value="OGC47133.1"/>
    <property type="molecule type" value="Genomic_DNA"/>
</dbReference>
<evidence type="ECO:0000313" key="2">
    <source>
        <dbReference type="EMBL" id="OGC47133.1"/>
    </source>
</evidence>
<dbReference type="Proteomes" id="UP000176608">
    <property type="component" value="Unassembled WGS sequence"/>
</dbReference>
<evidence type="ECO:0000256" key="1">
    <source>
        <dbReference type="SAM" id="Phobius"/>
    </source>
</evidence>
<feature type="transmembrane region" description="Helical" evidence="1">
    <location>
        <begin position="104"/>
        <end position="129"/>
    </location>
</feature>
<organism evidence="2 3">
    <name type="scientific">candidate division WWE3 bacterium RIFCSPHIGHO2_01_FULL_42_13</name>
    <dbReference type="NCBI Taxonomy" id="1802617"/>
    <lineage>
        <taxon>Bacteria</taxon>
        <taxon>Katanobacteria</taxon>
    </lineage>
</organism>
<name>A0A1F4USI2_UNCKA</name>
<evidence type="ECO:0000313" key="3">
    <source>
        <dbReference type="Proteomes" id="UP000176608"/>
    </source>
</evidence>
<dbReference type="STRING" id="1802617.A2886_00605"/>
<keyword evidence="1" id="KW-1133">Transmembrane helix</keyword>
<keyword evidence="1" id="KW-0472">Membrane</keyword>
<gene>
    <name evidence="2" type="ORF">A2886_00605</name>
</gene>
<keyword evidence="1" id="KW-0812">Transmembrane</keyword>
<comment type="caution">
    <text evidence="2">The sequence shown here is derived from an EMBL/GenBank/DDBJ whole genome shotgun (WGS) entry which is preliminary data.</text>
</comment>
<feature type="transmembrane region" description="Helical" evidence="1">
    <location>
        <begin position="63"/>
        <end position="84"/>
    </location>
</feature>
<protein>
    <submittedName>
        <fullName evidence="2">Uncharacterized protein</fullName>
    </submittedName>
</protein>
<dbReference type="AlphaFoldDB" id="A0A1F4USI2"/>
<accession>A0A1F4USI2</accession>